<dbReference type="PANTHER" id="PTHR43098">
    <property type="entry name" value="L-ORNITHINE N(5)-MONOOXYGENASE-RELATED"/>
    <property type="match status" value="1"/>
</dbReference>
<comment type="cofactor">
    <cofactor evidence="1">
        <name>FAD</name>
        <dbReference type="ChEBI" id="CHEBI:57692"/>
    </cofactor>
</comment>
<evidence type="ECO:0000256" key="3">
    <source>
        <dbReference type="ARBA" id="ARBA00022630"/>
    </source>
</evidence>
<evidence type="ECO:0000256" key="5">
    <source>
        <dbReference type="ARBA" id="ARBA00022857"/>
    </source>
</evidence>
<evidence type="ECO:0000256" key="2">
    <source>
        <dbReference type="ARBA" id="ARBA00010139"/>
    </source>
</evidence>
<keyword evidence="5" id="KW-0521">NADP</keyword>
<comment type="similarity">
    <text evidence="2">Belongs to the FAD-binding monooxygenase family.</text>
</comment>
<dbReference type="SUPFAM" id="SSF51905">
    <property type="entry name" value="FAD/NAD(P)-binding domain"/>
    <property type="match status" value="1"/>
</dbReference>
<evidence type="ECO:0000256" key="1">
    <source>
        <dbReference type="ARBA" id="ARBA00001974"/>
    </source>
</evidence>
<keyword evidence="9" id="KW-1185">Reference proteome</keyword>
<evidence type="ECO:0000256" key="4">
    <source>
        <dbReference type="ARBA" id="ARBA00022827"/>
    </source>
</evidence>
<proteinExistence type="inferred from homology"/>
<protein>
    <submittedName>
        <fullName evidence="8">Uncharacterized protein</fullName>
    </submittedName>
</protein>
<dbReference type="Gene3D" id="3.50.50.60">
    <property type="entry name" value="FAD/NAD(P)-binding domain"/>
    <property type="match status" value="2"/>
</dbReference>
<evidence type="ECO:0000256" key="7">
    <source>
        <dbReference type="ARBA" id="ARBA00023033"/>
    </source>
</evidence>
<keyword evidence="4" id="KW-0274">FAD</keyword>
<dbReference type="InterPro" id="IPR036188">
    <property type="entry name" value="FAD/NAD-bd_sf"/>
</dbReference>
<comment type="caution">
    <text evidence="8">The sequence shown here is derived from an EMBL/GenBank/DDBJ whole genome shotgun (WGS) entry which is preliminary data.</text>
</comment>
<reference evidence="8" key="1">
    <citation type="submission" date="2023-04" db="EMBL/GenBank/DDBJ databases">
        <title>Black Yeasts Isolated from many extreme environments.</title>
        <authorList>
            <person name="Coleine C."/>
            <person name="Stajich J.E."/>
            <person name="Selbmann L."/>
        </authorList>
    </citation>
    <scope>NUCLEOTIDE SEQUENCE</scope>
    <source>
        <strain evidence="8">CCFEE 5312</strain>
    </source>
</reference>
<keyword evidence="3" id="KW-0285">Flavoprotein</keyword>
<evidence type="ECO:0000313" key="9">
    <source>
        <dbReference type="Proteomes" id="UP001271007"/>
    </source>
</evidence>
<evidence type="ECO:0000256" key="6">
    <source>
        <dbReference type="ARBA" id="ARBA00023002"/>
    </source>
</evidence>
<keyword evidence="7" id="KW-0503">Monooxygenase</keyword>
<dbReference type="Proteomes" id="UP001271007">
    <property type="component" value="Unassembled WGS sequence"/>
</dbReference>
<dbReference type="GO" id="GO:0004497">
    <property type="term" value="F:monooxygenase activity"/>
    <property type="evidence" value="ECO:0007669"/>
    <property type="project" value="UniProtKB-KW"/>
</dbReference>
<dbReference type="EMBL" id="JAWDJX010000052">
    <property type="protein sequence ID" value="KAK3048132.1"/>
    <property type="molecule type" value="Genomic_DNA"/>
</dbReference>
<sequence>MAYELVGSQTWCKWFLPCIGFAAKKYTPPMPGLSNFKGEVYHTGVWPQYGVNLRRKRIAQIGTGASGIQVIQEIGDDAKHLTIYQRTPNLCLPMKQVKLDPKEEQKKKDSGEYEEMMKQTKNTFAGFAYDFMGKNTFDDTAEEREKTYHRLMHEEGGFHFWLNTYQDMLFVQEANDEAYKFWRESVRKRIKDPKKRELLAPEHPPHPWGTKRPSLEQRFYEVIDQPHIDFIDVNTSPIEGVEENGVRTKDEGVVDVDVIILATGFDSVSGSLSQIDIRGTDGNPIAVHWKDGVRTGLGIAIHGYPNMFYLYGQVLLFRGTVVR</sequence>
<organism evidence="8 9">
    <name type="scientific">Extremus antarcticus</name>
    <dbReference type="NCBI Taxonomy" id="702011"/>
    <lineage>
        <taxon>Eukaryota</taxon>
        <taxon>Fungi</taxon>
        <taxon>Dikarya</taxon>
        <taxon>Ascomycota</taxon>
        <taxon>Pezizomycotina</taxon>
        <taxon>Dothideomycetes</taxon>
        <taxon>Dothideomycetidae</taxon>
        <taxon>Mycosphaerellales</taxon>
        <taxon>Extremaceae</taxon>
        <taxon>Extremus</taxon>
    </lineage>
</organism>
<dbReference type="AlphaFoldDB" id="A0AAJ0D7E1"/>
<dbReference type="InterPro" id="IPR050775">
    <property type="entry name" value="FAD-binding_Monooxygenases"/>
</dbReference>
<dbReference type="PANTHER" id="PTHR43098:SF3">
    <property type="entry name" value="L-ORNITHINE N(5)-MONOOXYGENASE-RELATED"/>
    <property type="match status" value="1"/>
</dbReference>
<accession>A0AAJ0D7E1</accession>
<gene>
    <name evidence="8" type="ORF">LTR09_010471</name>
</gene>
<evidence type="ECO:0000313" key="8">
    <source>
        <dbReference type="EMBL" id="KAK3048132.1"/>
    </source>
</evidence>
<name>A0AAJ0D7E1_9PEZI</name>
<keyword evidence="6" id="KW-0560">Oxidoreductase</keyword>